<keyword evidence="2" id="KW-0472">Membrane</keyword>
<proteinExistence type="predicted"/>
<dbReference type="GO" id="GO:0098542">
    <property type="term" value="P:defense response to other organism"/>
    <property type="evidence" value="ECO:0007669"/>
    <property type="project" value="InterPro"/>
</dbReference>
<dbReference type="GO" id="GO:0005886">
    <property type="term" value="C:plasma membrane"/>
    <property type="evidence" value="ECO:0007669"/>
    <property type="project" value="TreeGrafter"/>
</dbReference>
<evidence type="ECO:0000256" key="1">
    <source>
        <dbReference type="ARBA" id="ARBA00004370"/>
    </source>
</evidence>
<dbReference type="EMBL" id="JAYKXN010000005">
    <property type="protein sequence ID" value="KAK7285686.1"/>
    <property type="molecule type" value="Genomic_DNA"/>
</dbReference>
<protein>
    <recommendedName>
        <fullName evidence="5">Late embryogenesis abundant protein LEA-2 subgroup domain-containing protein</fullName>
    </recommendedName>
</protein>
<comment type="caution">
    <text evidence="3">The sequence shown here is derived from an EMBL/GenBank/DDBJ whole genome shotgun (WGS) entry which is preliminary data.</text>
</comment>
<organism evidence="3 4">
    <name type="scientific">Clitoria ternatea</name>
    <name type="common">Butterfly pea</name>
    <dbReference type="NCBI Taxonomy" id="43366"/>
    <lineage>
        <taxon>Eukaryota</taxon>
        <taxon>Viridiplantae</taxon>
        <taxon>Streptophyta</taxon>
        <taxon>Embryophyta</taxon>
        <taxon>Tracheophyta</taxon>
        <taxon>Spermatophyta</taxon>
        <taxon>Magnoliopsida</taxon>
        <taxon>eudicotyledons</taxon>
        <taxon>Gunneridae</taxon>
        <taxon>Pentapetalae</taxon>
        <taxon>rosids</taxon>
        <taxon>fabids</taxon>
        <taxon>Fabales</taxon>
        <taxon>Fabaceae</taxon>
        <taxon>Papilionoideae</taxon>
        <taxon>50 kb inversion clade</taxon>
        <taxon>NPAAA clade</taxon>
        <taxon>indigoferoid/millettioid clade</taxon>
        <taxon>Phaseoleae</taxon>
        <taxon>Clitoria</taxon>
    </lineage>
</organism>
<comment type="subcellular location">
    <subcellularLocation>
        <location evidence="1">Membrane</location>
    </subcellularLocation>
</comment>
<dbReference type="Proteomes" id="UP001359559">
    <property type="component" value="Unassembled WGS sequence"/>
</dbReference>
<sequence length="197" mass="22135">MVVGFATFFVILIIKPHKPVFSVRDVKINFYQIDDRSSNLTLSLSSVISLTLNAENHNKFGLSFTSSRFLVYHEGLHVGTRRIPWFFQPPHSENVIVPSRVLLQCVNLSKILANSSLQEISKQNTPRMKIIGDANAHVWVLHIKLFKIALDCGMDFNLKGLAFINEAFSVKVRKNNLASVLSKSKAISMKCASSVYI</sequence>
<dbReference type="PANTHER" id="PTHR31234">
    <property type="entry name" value="LATE EMBRYOGENESIS ABUNDANT (LEA) HYDROXYPROLINE-RICH GLYCOPROTEIN FAMILY"/>
    <property type="match status" value="1"/>
</dbReference>
<dbReference type="PANTHER" id="PTHR31234:SF54">
    <property type="entry name" value="LATE EMBRYOGENESIS ABUNDANT PROTEIN LEA-2 SUBGROUP DOMAIN-CONTAINING PROTEIN"/>
    <property type="match status" value="1"/>
</dbReference>
<dbReference type="AlphaFoldDB" id="A0AAN9IT96"/>
<evidence type="ECO:0000313" key="4">
    <source>
        <dbReference type="Proteomes" id="UP001359559"/>
    </source>
</evidence>
<evidence type="ECO:0000313" key="3">
    <source>
        <dbReference type="EMBL" id="KAK7285686.1"/>
    </source>
</evidence>
<evidence type="ECO:0008006" key="5">
    <source>
        <dbReference type="Google" id="ProtNLM"/>
    </source>
</evidence>
<dbReference type="InterPro" id="IPR044839">
    <property type="entry name" value="NDR1-like"/>
</dbReference>
<gene>
    <name evidence="3" type="ORF">RJT34_20464</name>
</gene>
<accession>A0AAN9IT96</accession>
<name>A0AAN9IT96_CLITE</name>
<evidence type="ECO:0000256" key="2">
    <source>
        <dbReference type="ARBA" id="ARBA00023136"/>
    </source>
</evidence>
<reference evidence="3 4" key="1">
    <citation type="submission" date="2024-01" db="EMBL/GenBank/DDBJ databases">
        <title>The genomes of 5 underutilized Papilionoideae crops provide insights into root nodulation and disease resistance.</title>
        <authorList>
            <person name="Yuan L."/>
        </authorList>
    </citation>
    <scope>NUCLEOTIDE SEQUENCE [LARGE SCALE GENOMIC DNA]</scope>
    <source>
        <strain evidence="3">LY-2023</strain>
        <tissue evidence="3">Leaf</tissue>
    </source>
</reference>
<keyword evidence="4" id="KW-1185">Reference proteome</keyword>